<organism evidence="4 5">
    <name type="scientific">Wenzhouxiangella sediminis</name>
    <dbReference type="NCBI Taxonomy" id="1792836"/>
    <lineage>
        <taxon>Bacteria</taxon>
        <taxon>Pseudomonadati</taxon>
        <taxon>Pseudomonadota</taxon>
        <taxon>Gammaproteobacteria</taxon>
        <taxon>Chromatiales</taxon>
        <taxon>Wenzhouxiangellaceae</taxon>
        <taxon>Wenzhouxiangella</taxon>
    </lineage>
</organism>
<dbReference type="InterPro" id="IPR036280">
    <property type="entry name" value="Multihaem_cyt_sf"/>
</dbReference>
<feature type="compositionally biased region" description="Basic and acidic residues" evidence="2">
    <location>
        <begin position="92"/>
        <end position="103"/>
    </location>
</feature>
<feature type="region of interest" description="Disordered" evidence="2">
    <location>
        <begin position="92"/>
        <end position="111"/>
    </location>
</feature>
<protein>
    <submittedName>
        <fullName evidence="4">DmsE family decaheme c-type cytochrome</fullName>
    </submittedName>
</protein>
<evidence type="ECO:0000256" key="2">
    <source>
        <dbReference type="SAM" id="MobiDB-lite"/>
    </source>
</evidence>
<dbReference type="Gene3D" id="1.10.1130.10">
    <property type="entry name" value="Flavocytochrome C3, Chain A"/>
    <property type="match status" value="2"/>
</dbReference>
<dbReference type="InterPro" id="IPR010177">
    <property type="entry name" value="Paired_CXXCH_1"/>
</dbReference>
<dbReference type="AlphaFoldDB" id="A0A3E1KC41"/>
<keyword evidence="5" id="KW-1185">Reference proteome</keyword>
<dbReference type="EMBL" id="QUZK01000012">
    <property type="protein sequence ID" value="RFF32293.1"/>
    <property type="molecule type" value="Genomic_DNA"/>
</dbReference>
<feature type="domain" description="Doubled CXXCH motif" evidence="3">
    <location>
        <begin position="240"/>
        <end position="274"/>
    </location>
</feature>
<accession>A0A3E1KC41</accession>
<dbReference type="PANTHER" id="PTHR35038">
    <property type="entry name" value="DISSIMILATORY SULFITE REDUCTASE SIRA"/>
    <property type="match status" value="1"/>
</dbReference>
<keyword evidence="1" id="KW-0732">Signal</keyword>
<feature type="domain" description="Doubled CXXCH motif" evidence="3">
    <location>
        <begin position="200"/>
        <end position="233"/>
    </location>
</feature>
<sequence>MTKAVCRKGRRQVLAAGLGALLTWTGLVLWAAAEQPDSPPSPQADPSRACLMCHGENAPLPAAGIVHSSHAVLFGESGQGCTACHGSSREHLGLAEDGTRPPPDHSFGPDDPSAGINATCSTCHAGQVAPHWQGSVHEFEELACTDCHNAHDAAGDPALDPARQAGVCFECHQRERAEFMRPSRHPVASGGFASDAGLLSCSDCHDAHGSATVAELNRMTLNETCYECHAQLRGPFLWEHAPVREDCSTCHLPHGAIHDALLRQRPPQLCQQCHLAQYHPSTVRSGTGLPPLGADPNLLGQSCMNCHTAVHGSNHPSSPGFTR</sequence>
<dbReference type="RefSeq" id="WP_116649475.1">
    <property type="nucleotide sequence ID" value="NZ_QUZK01000012.1"/>
</dbReference>
<dbReference type="NCBIfam" id="TIGR03508">
    <property type="entry name" value="decahem_SO"/>
    <property type="match status" value="1"/>
</dbReference>
<evidence type="ECO:0000313" key="4">
    <source>
        <dbReference type="EMBL" id="RFF32293.1"/>
    </source>
</evidence>
<gene>
    <name evidence="4" type="ORF">DZC52_02160</name>
</gene>
<dbReference type="Gene3D" id="3.90.10.10">
    <property type="entry name" value="Cytochrome C3"/>
    <property type="match status" value="1"/>
</dbReference>
<feature type="domain" description="Doubled CXXCH motif" evidence="3">
    <location>
        <begin position="140"/>
        <end position="176"/>
    </location>
</feature>
<dbReference type="OrthoDB" id="9814800at2"/>
<evidence type="ECO:0000313" key="5">
    <source>
        <dbReference type="Proteomes" id="UP000260351"/>
    </source>
</evidence>
<proteinExistence type="predicted"/>
<dbReference type="InterPro" id="IPR020015">
    <property type="entry name" value="Decahaem_cyt-c_DmsE"/>
</dbReference>
<dbReference type="Pfam" id="PF09699">
    <property type="entry name" value="Paired_CXXCH_1"/>
    <property type="match status" value="3"/>
</dbReference>
<dbReference type="PANTHER" id="PTHR35038:SF6">
    <property type="entry name" value="SURFACE LOCALIZED DECAHEME CYTOCHROME C LIPOPROTEIN"/>
    <property type="match status" value="1"/>
</dbReference>
<name>A0A3E1KC41_9GAMM</name>
<reference evidence="4 5" key="1">
    <citation type="submission" date="2018-08" db="EMBL/GenBank/DDBJ databases">
        <title>Wenzhouxiangella salilacus sp. nov., a novel bacterium isolated from a saline lake in Xinjiang Province, China.</title>
        <authorList>
            <person name="Han S."/>
        </authorList>
    </citation>
    <scope>NUCLEOTIDE SEQUENCE [LARGE SCALE GENOMIC DNA]</scope>
    <source>
        <strain evidence="4 5">XDB06</strain>
    </source>
</reference>
<evidence type="ECO:0000256" key="1">
    <source>
        <dbReference type="ARBA" id="ARBA00022729"/>
    </source>
</evidence>
<dbReference type="NCBIfam" id="TIGR01905">
    <property type="entry name" value="paired_CXXCH_1"/>
    <property type="match status" value="2"/>
</dbReference>
<dbReference type="InterPro" id="IPR051829">
    <property type="entry name" value="Multiheme_Cytochr_ET"/>
</dbReference>
<dbReference type="SUPFAM" id="SSF48695">
    <property type="entry name" value="Multiheme cytochromes"/>
    <property type="match status" value="1"/>
</dbReference>
<dbReference type="Proteomes" id="UP000260351">
    <property type="component" value="Unassembled WGS sequence"/>
</dbReference>
<dbReference type="GO" id="GO:0016491">
    <property type="term" value="F:oxidoreductase activity"/>
    <property type="evidence" value="ECO:0007669"/>
    <property type="project" value="TreeGrafter"/>
</dbReference>
<evidence type="ECO:0000259" key="3">
    <source>
        <dbReference type="Pfam" id="PF09699"/>
    </source>
</evidence>
<comment type="caution">
    <text evidence="4">The sequence shown here is derived from an EMBL/GenBank/DDBJ whole genome shotgun (WGS) entry which is preliminary data.</text>
</comment>